<dbReference type="HAMAP" id="MF_00221">
    <property type="entry name" value="NRAMP"/>
    <property type="match status" value="1"/>
</dbReference>
<keyword evidence="5 6" id="KW-0472">Membrane</keyword>
<feature type="transmembrane region" description="Helical" evidence="6">
    <location>
        <begin position="395"/>
        <end position="418"/>
    </location>
</feature>
<feature type="transmembrane region" description="Helical" evidence="6">
    <location>
        <begin position="205"/>
        <end position="228"/>
    </location>
</feature>
<dbReference type="EMBL" id="PJNB01000001">
    <property type="protein sequence ID" value="PKW16972.1"/>
    <property type="molecule type" value="Genomic_DNA"/>
</dbReference>
<feature type="transmembrane region" description="Helical" evidence="6">
    <location>
        <begin position="249"/>
        <end position="269"/>
    </location>
</feature>
<dbReference type="STRING" id="994479.GCA_000194155_01549"/>
<dbReference type="Proteomes" id="UP000233786">
    <property type="component" value="Unassembled WGS sequence"/>
</dbReference>
<keyword evidence="6" id="KW-0769">Symport</keyword>
<name>A0A2N3Y241_SACSN</name>
<evidence type="ECO:0000256" key="1">
    <source>
        <dbReference type="ARBA" id="ARBA00004141"/>
    </source>
</evidence>
<evidence type="ECO:0000256" key="5">
    <source>
        <dbReference type="ARBA" id="ARBA00023136"/>
    </source>
</evidence>
<dbReference type="NCBIfam" id="NF001923">
    <property type="entry name" value="PRK00701.1"/>
    <property type="match status" value="1"/>
</dbReference>
<dbReference type="GO" id="GO:0015293">
    <property type="term" value="F:symporter activity"/>
    <property type="evidence" value="ECO:0007669"/>
    <property type="project" value="UniProtKB-UniRule"/>
</dbReference>
<dbReference type="PANTHER" id="PTHR11706">
    <property type="entry name" value="SOLUTE CARRIER PROTEIN FAMILY 11 MEMBER"/>
    <property type="match status" value="1"/>
</dbReference>
<dbReference type="GO" id="GO:0005886">
    <property type="term" value="C:plasma membrane"/>
    <property type="evidence" value="ECO:0007669"/>
    <property type="project" value="UniProtKB-SubCell"/>
</dbReference>
<dbReference type="NCBIfam" id="TIGR01197">
    <property type="entry name" value="nramp"/>
    <property type="match status" value="1"/>
</dbReference>
<evidence type="ECO:0000256" key="4">
    <source>
        <dbReference type="ARBA" id="ARBA00022989"/>
    </source>
</evidence>
<dbReference type="RefSeq" id="WP_010693395.1">
    <property type="nucleotide sequence ID" value="NZ_PJNB01000001.1"/>
</dbReference>
<keyword evidence="3 6" id="KW-0812">Transmembrane</keyword>
<feature type="transmembrane region" description="Helical" evidence="6">
    <location>
        <begin position="167"/>
        <end position="185"/>
    </location>
</feature>
<evidence type="ECO:0000256" key="6">
    <source>
        <dbReference type="HAMAP-Rule" id="MF_00221"/>
    </source>
</evidence>
<dbReference type="PRINTS" id="PR00447">
    <property type="entry name" value="NATRESASSCMP"/>
</dbReference>
<dbReference type="GO" id="GO:0046872">
    <property type="term" value="F:metal ion binding"/>
    <property type="evidence" value="ECO:0007669"/>
    <property type="project" value="UniProtKB-UniRule"/>
</dbReference>
<dbReference type="InterPro" id="IPR001046">
    <property type="entry name" value="NRAMP_fam"/>
</dbReference>
<feature type="transmembrane region" description="Helical" evidence="6">
    <location>
        <begin position="361"/>
        <end position="383"/>
    </location>
</feature>
<feature type="transmembrane region" description="Helical" evidence="6">
    <location>
        <begin position="289"/>
        <end position="309"/>
    </location>
</feature>
<dbReference type="GO" id="GO:0005384">
    <property type="term" value="F:manganese ion transmembrane transporter activity"/>
    <property type="evidence" value="ECO:0007669"/>
    <property type="project" value="TreeGrafter"/>
</dbReference>
<keyword evidence="8" id="KW-1185">Reference proteome</keyword>
<organism evidence="7 8">
    <name type="scientific">Saccharopolyspora spinosa</name>
    <dbReference type="NCBI Taxonomy" id="60894"/>
    <lineage>
        <taxon>Bacteria</taxon>
        <taxon>Bacillati</taxon>
        <taxon>Actinomycetota</taxon>
        <taxon>Actinomycetes</taxon>
        <taxon>Pseudonocardiales</taxon>
        <taxon>Pseudonocardiaceae</taxon>
        <taxon>Saccharopolyspora</taxon>
    </lineage>
</organism>
<feature type="transmembrane region" description="Helical" evidence="6">
    <location>
        <begin position="63"/>
        <end position="86"/>
    </location>
</feature>
<dbReference type="NCBIfam" id="NF037982">
    <property type="entry name" value="Nramp_1"/>
    <property type="match status" value="1"/>
</dbReference>
<feature type="transmembrane region" description="Helical" evidence="6">
    <location>
        <begin position="336"/>
        <end position="355"/>
    </location>
</feature>
<keyword evidence="6" id="KW-0406">Ion transport</keyword>
<dbReference type="PANTHER" id="PTHR11706:SF33">
    <property type="entry name" value="NATURAL RESISTANCE-ASSOCIATED MACROPHAGE PROTEIN 2"/>
    <property type="match status" value="1"/>
</dbReference>
<dbReference type="AlphaFoldDB" id="A0A2N3Y241"/>
<proteinExistence type="inferred from homology"/>
<gene>
    <name evidence="6" type="primary">mntH</name>
    <name evidence="7" type="ORF">A8926_4885</name>
</gene>
<comment type="function">
    <text evidence="6">H(+)-stimulated, divalent metal cation uptake system.</text>
</comment>
<dbReference type="Pfam" id="PF01566">
    <property type="entry name" value="Nramp"/>
    <property type="match status" value="1"/>
</dbReference>
<keyword evidence="2 6" id="KW-0813">Transport</keyword>
<feature type="transmembrane region" description="Helical" evidence="6">
    <location>
        <begin position="107"/>
        <end position="134"/>
    </location>
</feature>
<evidence type="ECO:0000256" key="2">
    <source>
        <dbReference type="ARBA" id="ARBA00022448"/>
    </source>
</evidence>
<comment type="subcellular location">
    <subcellularLocation>
        <location evidence="6">Cell membrane</location>
        <topology evidence="6">Multi-pass membrane protein</topology>
    </subcellularLocation>
    <subcellularLocation>
        <location evidence="1">Membrane</location>
        <topology evidence="1">Multi-pass membrane protein</topology>
    </subcellularLocation>
</comment>
<evidence type="ECO:0000256" key="3">
    <source>
        <dbReference type="ARBA" id="ARBA00022692"/>
    </source>
</evidence>
<evidence type="ECO:0000313" key="7">
    <source>
        <dbReference type="EMBL" id="PKW16972.1"/>
    </source>
</evidence>
<reference evidence="7" key="1">
    <citation type="submission" date="2017-12" db="EMBL/GenBank/DDBJ databases">
        <title>Sequencing the genomes of 1000 Actinobacteria strains.</title>
        <authorList>
            <person name="Klenk H.-P."/>
        </authorList>
    </citation>
    <scope>NUCLEOTIDE SEQUENCE [LARGE SCALE GENOMIC DNA]</scope>
    <source>
        <strain evidence="7">DSM 44228</strain>
    </source>
</reference>
<comment type="similarity">
    <text evidence="6">Belongs to the NRAMP family.</text>
</comment>
<dbReference type="GO" id="GO:0034755">
    <property type="term" value="P:iron ion transmembrane transport"/>
    <property type="evidence" value="ECO:0007669"/>
    <property type="project" value="TreeGrafter"/>
</dbReference>
<accession>A0A2N3Y241</accession>
<keyword evidence="4 6" id="KW-1133">Transmembrane helix</keyword>
<keyword evidence="6" id="KW-1003">Cell membrane</keyword>
<evidence type="ECO:0000313" key="8">
    <source>
        <dbReference type="Proteomes" id="UP000233786"/>
    </source>
</evidence>
<sequence length="423" mass="44753">MGMTKIDTERGPRPAVGQVLGRGRVRGALAMLGPAFIAAIAYVDPGNFSTNIGAGAEFGYALVWVVVLANLMAMPVQFLSAKIGVVTGKTLPEVCRERYPRPMRWGLWLQAEIVAMSTDLAEFVGAALGLYLLFGIPMMPAALITAVVAFALLGLQALGYRPFERAIAGLLLLIIAGFAYELLQIGPEPAQAISGLVPALPSGSAYLAVGIVGATVMPHVVYLHSALMSRRVACSNDDDRRRVLRFERWDVAVALGLAGMINLSMLLVAAKLFHDTGNTGISTIEDAHAGLATLAGGAAALVFAVALLASGISSSGVGTFAGQVVMAGFINFRIPLLLRRLITMVPALLVIALGMNTTDVLNFSQVVLSFGIPFALIPLVLVTRDRAVMGEFANPRWLTTVMTLIAILIVGLNCYLLYDQFVG</sequence>
<feature type="transmembrane region" description="Helical" evidence="6">
    <location>
        <begin position="25"/>
        <end position="43"/>
    </location>
</feature>
<protein>
    <recommendedName>
        <fullName evidence="6">Divalent metal cation transporter MntH</fullName>
    </recommendedName>
</protein>
<feature type="transmembrane region" description="Helical" evidence="6">
    <location>
        <begin position="140"/>
        <end position="160"/>
    </location>
</feature>
<dbReference type="GO" id="GO:0015086">
    <property type="term" value="F:cadmium ion transmembrane transporter activity"/>
    <property type="evidence" value="ECO:0007669"/>
    <property type="project" value="TreeGrafter"/>
</dbReference>
<comment type="caution">
    <text evidence="7">The sequence shown here is derived from an EMBL/GenBank/DDBJ whole genome shotgun (WGS) entry which is preliminary data.</text>
</comment>